<keyword evidence="12" id="KW-1185">Reference proteome</keyword>
<evidence type="ECO:0000256" key="2">
    <source>
        <dbReference type="ARBA" id="ARBA00022692"/>
    </source>
</evidence>
<organism evidence="13">
    <name type="scientific">Anisakis simplex</name>
    <name type="common">Herring worm</name>
    <dbReference type="NCBI Taxonomy" id="6269"/>
    <lineage>
        <taxon>Eukaryota</taxon>
        <taxon>Metazoa</taxon>
        <taxon>Ecdysozoa</taxon>
        <taxon>Nematoda</taxon>
        <taxon>Chromadorea</taxon>
        <taxon>Rhabditida</taxon>
        <taxon>Spirurina</taxon>
        <taxon>Ascaridomorpha</taxon>
        <taxon>Ascaridoidea</taxon>
        <taxon>Anisakidae</taxon>
        <taxon>Anisakis</taxon>
        <taxon>Anisakis simplex complex</taxon>
    </lineage>
</organism>
<evidence type="ECO:0000313" key="11">
    <source>
        <dbReference type="EMBL" id="VDK28431.1"/>
    </source>
</evidence>
<evidence type="ECO:0000256" key="4">
    <source>
        <dbReference type="ARBA" id="ARBA00022837"/>
    </source>
</evidence>
<dbReference type="Gene3D" id="2.60.40.60">
    <property type="entry name" value="Cadherins"/>
    <property type="match status" value="2"/>
</dbReference>
<keyword evidence="4 8" id="KW-0106">Calcium</keyword>
<evidence type="ECO:0000259" key="10">
    <source>
        <dbReference type="PROSITE" id="PS50268"/>
    </source>
</evidence>
<dbReference type="InterPro" id="IPR015919">
    <property type="entry name" value="Cadherin-like_sf"/>
</dbReference>
<dbReference type="CDD" id="cd11304">
    <property type="entry name" value="Cadherin_repeat"/>
    <property type="match status" value="1"/>
</dbReference>
<dbReference type="SUPFAM" id="SSF49313">
    <property type="entry name" value="Cadherin-like"/>
    <property type="match status" value="1"/>
</dbReference>
<dbReference type="AlphaFoldDB" id="A0A0M3JI31"/>
<dbReference type="Proteomes" id="UP000267096">
    <property type="component" value="Unassembled WGS sequence"/>
</dbReference>
<keyword evidence="3" id="KW-0677">Repeat</keyword>
<dbReference type="InterPro" id="IPR002126">
    <property type="entry name" value="Cadherin-like_dom"/>
</dbReference>
<evidence type="ECO:0000313" key="12">
    <source>
        <dbReference type="Proteomes" id="UP000267096"/>
    </source>
</evidence>
<evidence type="ECO:0000256" key="8">
    <source>
        <dbReference type="PROSITE-ProRule" id="PRU00043"/>
    </source>
</evidence>
<dbReference type="WBParaSite" id="ASIM_0000729601-mRNA-1">
    <property type="protein sequence ID" value="ASIM_0000729601-mRNA-1"/>
    <property type="gene ID" value="ASIM_0000729601"/>
</dbReference>
<dbReference type="GO" id="GO:0005886">
    <property type="term" value="C:plasma membrane"/>
    <property type="evidence" value="ECO:0007669"/>
    <property type="project" value="InterPro"/>
</dbReference>
<name>A0A0M3JI31_ANISI</name>
<evidence type="ECO:0000256" key="1">
    <source>
        <dbReference type="ARBA" id="ARBA00004167"/>
    </source>
</evidence>
<keyword evidence="6 9" id="KW-0472">Membrane</keyword>
<sequence>MEALGNEVARDFSIIIAARSGQMSNYATLSVTLLDENDHPPKFLQSEYSVKILASSPIGTVAVHVQAHDPDNGQNGVIRYAIAAGTLQLFESILGCILIFSICSSVLHLLSVSLRATHSPVA</sequence>
<evidence type="ECO:0000256" key="5">
    <source>
        <dbReference type="ARBA" id="ARBA00022989"/>
    </source>
</evidence>
<keyword evidence="7" id="KW-0325">Glycoprotein</keyword>
<evidence type="ECO:0000256" key="3">
    <source>
        <dbReference type="ARBA" id="ARBA00022737"/>
    </source>
</evidence>
<dbReference type="GO" id="GO:0005509">
    <property type="term" value="F:calcium ion binding"/>
    <property type="evidence" value="ECO:0007669"/>
    <property type="project" value="UniProtKB-UniRule"/>
</dbReference>
<dbReference type="PROSITE" id="PS50268">
    <property type="entry name" value="CADHERIN_2"/>
    <property type="match status" value="1"/>
</dbReference>
<proteinExistence type="predicted"/>
<evidence type="ECO:0000256" key="6">
    <source>
        <dbReference type="ARBA" id="ARBA00023136"/>
    </source>
</evidence>
<dbReference type="InterPro" id="IPR020894">
    <property type="entry name" value="Cadherin_CS"/>
</dbReference>
<feature type="transmembrane region" description="Helical" evidence="9">
    <location>
        <begin position="89"/>
        <end position="110"/>
    </location>
</feature>
<protein>
    <submittedName>
        <fullName evidence="13">Cadherin domain-containing protein</fullName>
    </submittedName>
</protein>
<evidence type="ECO:0000313" key="13">
    <source>
        <dbReference type="WBParaSite" id="ASIM_0000729601-mRNA-1"/>
    </source>
</evidence>
<evidence type="ECO:0000256" key="9">
    <source>
        <dbReference type="SAM" id="Phobius"/>
    </source>
</evidence>
<dbReference type="PANTHER" id="PTHR24028">
    <property type="entry name" value="CADHERIN-87A"/>
    <property type="match status" value="1"/>
</dbReference>
<gene>
    <name evidence="11" type="ORF">ASIM_LOCUS7061</name>
</gene>
<comment type="subcellular location">
    <subcellularLocation>
        <location evidence="1">Membrane</location>
        <topology evidence="1">Single-pass membrane protein</topology>
    </subcellularLocation>
</comment>
<dbReference type="PANTHER" id="PTHR24028:SF325">
    <property type="entry name" value="FAT ATYPICAL CADHERIN 2"/>
    <property type="match status" value="1"/>
</dbReference>
<feature type="domain" description="Cadherin" evidence="10">
    <location>
        <begin position="4"/>
        <end position="43"/>
    </location>
</feature>
<keyword evidence="5 9" id="KW-1133">Transmembrane helix</keyword>
<reference evidence="11 12" key="2">
    <citation type="submission" date="2018-11" db="EMBL/GenBank/DDBJ databases">
        <authorList>
            <consortium name="Pathogen Informatics"/>
        </authorList>
    </citation>
    <scope>NUCLEOTIDE SEQUENCE [LARGE SCALE GENOMIC DNA]</scope>
</reference>
<reference evidence="13" key="1">
    <citation type="submission" date="2017-02" db="UniProtKB">
        <authorList>
            <consortium name="WormBaseParasite"/>
        </authorList>
    </citation>
    <scope>IDENTIFICATION</scope>
</reference>
<accession>A0A0M3JI31</accession>
<keyword evidence="2 9" id="KW-0812">Transmembrane</keyword>
<dbReference type="GO" id="GO:0007156">
    <property type="term" value="P:homophilic cell adhesion via plasma membrane adhesion molecules"/>
    <property type="evidence" value="ECO:0007669"/>
    <property type="project" value="InterPro"/>
</dbReference>
<evidence type="ECO:0000256" key="7">
    <source>
        <dbReference type="ARBA" id="ARBA00023180"/>
    </source>
</evidence>
<dbReference type="PROSITE" id="PS00232">
    <property type="entry name" value="CADHERIN_1"/>
    <property type="match status" value="1"/>
</dbReference>
<dbReference type="InterPro" id="IPR050174">
    <property type="entry name" value="Protocadherin/Cadherin-CA"/>
</dbReference>
<dbReference type="EMBL" id="UYRR01016421">
    <property type="protein sequence ID" value="VDK28431.1"/>
    <property type="molecule type" value="Genomic_DNA"/>
</dbReference>
<dbReference type="OrthoDB" id="6252479at2759"/>